<feature type="signal peptide" evidence="1">
    <location>
        <begin position="1"/>
        <end position="19"/>
    </location>
</feature>
<dbReference type="EMBL" id="DVJS01000056">
    <property type="protein sequence ID" value="HIS96818.1"/>
    <property type="molecule type" value="Genomic_DNA"/>
</dbReference>
<proteinExistence type="predicted"/>
<comment type="caution">
    <text evidence="2">The sequence shown here is derived from an EMBL/GenBank/DDBJ whole genome shotgun (WGS) entry which is preliminary data.</text>
</comment>
<dbReference type="PROSITE" id="PS51257">
    <property type="entry name" value="PROKAR_LIPOPROTEIN"/>
    <property type="match status" value="1"/>
</dbReference>
<dbReference type="InterPro" id="IPR050490">
    <property type="entry name" value="Bact_solute-bd_prot1"/>
</dbReference>
<reference evidence="2" key="2">
    <citation type="journal article" date="2021" name="PeerJ">
        <title>Extensive microbial diversity within the chicken gut microbiome revealed by metagenomics and culture.</title>
        <authorList>
            <person name="Gilroy R."/>
            <person name="Ravi A."/>
            <person name="Getino M."/>
            <person name="Pursley I."/>
            <person name="Horton D.L."/>
            <person name="Alikhan N.F."/>
            <person name="Baker D."/>
            <person name="Gharbi K."/>
            <person name="Hall N."/>
            <person name="Watson M."/>
            <person name="Adriaenssens E.M."/>
            <person name="Foster-Nyarko E."/>
            <person name="Jarju S."/>
            <person name="Secka A."/>
            <person name="Antonio M."/>
            <person name="Oren A."/>
            <person name="Chaudhuri R.R."/>
            <person name="La Ragione R."/>
            <person name="Hildebrand F."/>
            <person name="Pallen M.J."/>
        </authorList>
    </citation>
    <scope>NUCLEOTIDE SEQUENCE</scope>
    <source>
        <strain evidence="2">ChiHecec3B27-6122</strain>
    </source>
</reference>
<dbReference type="PANTHER" id="PTHR43649:SF12">
    <property type="entry name" value="DIACETYLCHITOBIOSE BINDING PROTEIN DASA"/>
    <property type="match status" value="1"/>
</dbReference>
<protein>
    <submittedName>
        <fullName evidence="2">Extracellular solute-binding protein</fullName>
    </submittedName>
</protein>
<dbReference type="Gene3D" id="3.40.190.10">
    <property type="entry name" value="Periplasmic binding protein-like II"/>
    <property type="match status" value="1"/>
</dbReference>
<keyword evidence="1" id="KW-0732">Signal</keyword>
<sequence length="184" mass="20170">MKKLLALILMAALCLGLLAGCGSEPAGDTTEPPADSTEPAGDGGDAAATELTVWLPVYQFGDGISDEDFWNEKFDAFEAENNCTIKVEIQSWTDYATNIYTGLLSAEGPDVVYVTEYYDIINADLIVPLDEYLTEEDYDLYLYLEQGAYNSNGELCTFPMMPGNPCVMYFNMDMLEAAGITELP</sequence>
<dbReference type="PANTHER" id="PTHR43649">
    <property type="entry name" value="ARABINOSE-BINDING PROTEIN-RELATED"/>
    <property type="match status" value="1"/>
</dbReference>
<evidence type="ECO:0000313" key="3">
    <source>
        <dbReference type="Proteomes" id="UP000886876"/>
    </source>
</evidence>
<reference evidence="2" key="1">
    <citation type="submission" date="2020-10" db="EMBL/GenBank/DDBJ databases">
        <authorList>
            <person name="Gilroy R."/>
        </authorList>
    </citation>
    <scope>NUCLEOTIDE SEQUENCE</scope>
    <source>
        <strain evidence="2">ChiHecec3B27-6122</strain>
    </source>
</reference>
<dbReference type="Pfam" id="PF01547">
    <property type="entry name" value="SBP_bac_1"/>
    <property type="match status" value="1"/>
</dbReference>
<dbReference type="Proteomes" id="UP000886876">
    <property type="component" value="Unassembled WGS sequence"/>
</dbReference>
<evidence type="ECO:0000256" key="1">
    <source>
        <dbReference type="SAM" id="SignalP"/>
    </source>
</evidence>
<organism evidence="2 3">
    <name type="scientific">Candidatus Scatomorpha pullistercoris</name>
    <dbReference type="NCBI Taxonomy" id="2840929"/>
    <lineage>
        <taxon>Bacteria</taxon>
        <taxon>Bacillati</taxon>
        <taxon>Bacillota</taxon>
        <taxon>Clostridia</taxon>
        <taxon>Eubacteriales</taxon>
        <taxon>Candidatus Scatomorpha</taxon>
    </lineage>
</organism>
<dbReference type="AlphaFoldDB" id="A0A9D1G3Y2"/>
<dbReference type="SUPFAM" id="SSF53850">
    <property type="entry name" value="Periplasmic binding protein-like II"/>
    <property type="match status" value="1"/>
</dbReference>
<feature type="chain" id="PRO_5038669578" evidence="1">
    <location>
        <begin position="20"/>
        <end position="184"/>
    </location>
</feature>
<dbReference type="InterPro" id="IPR006059">
    <property type="entry name" value="SBP"/>
</dbReference>
<accession>A0A9D1G3Y2</accession>
<evidence type="ECO:0000313" key="2">
    <source>
        <dbReference type="EMBL" id="HIS96818.1"/>
    </source>
</evidence>
<name>A0A9D1G3Y2_9FIRM</name>
<gene>
    <name evidence="2" type="ORF">IAD42_02465</name>
</gene>
<feature type="non-terminal residue" evidence="2">
    <location>
        <position position="184"/>
    </location>
</feature>